<dbReference type="Proteomes" id="UP000602905">
    <property type="component" value="Unassembled WGS sequence"/>
</dbReference>
<dbReference type="SMART" id="SM00903">
    <property type="entry name" value="Flavin_Reduct"/>
    <property type="match status" value="1"/>
</dbReference>
<dbReference type="PANTHER" id="PTHR33798:SF5">
    <property type="entry name" value="FLAVIN REDUCTASE LIKE DOMAIN-CONTAINING PROTEIN"/>
    <property type="match status" value="1"/>
</dbReference>
<accession>A0A8H7M056</accession>
<dbReference type="InterPro" id="IPR012349">
    <property type="entry name" value="Split_barrel_FMN-bd"/>
</dbReference>
<feature type="non-terminal residue" evidence="6">
    <location>
        <position position="338"/>
    </location>
</feature>
<comment type="cofactor">
    <cofactor evidence="1">
        <name>FMN</name>
        <dbReference type="ChEBI" id="CHEBI:58210"/>
    </cofactor>
</comment>
<gene>
    <name evidence="6" type="ORF">RHS03_01086</name>
</gene>
<keyword evidence="2" id="KW-0285">Flavoprotein</keyword>
<evidence type="ECO:0000256" key="1">
    <source>
        <dbReference type="ARBA" id="ARBA00001917"/>
    </source>
</evidence>
<protein>
    <submittedName>
        <fullName evidence="6">Flavin reductase like domain</fullName>
    </submittedName>
</protein>
<dbReference type="Gene3D" id="2.30.110.10">
    <property type="entry name" value="Electron Transport, Fmn-binding Protein, Chain A"/>
    <property type="match status" value="1"/>
</dbReference>
<evidence type="ECO:0000256" key="3">
    <source>
        <dbReference type="ARBA" id="ARBA00022643"/>
    </source>
</evidence>
<comment type="similarity">
    <text evidence="4">Belongs to the flavoredoxin family.</text>
</comment>
<keyword evidence="3" id="KW-0288">FMN</keyword>
<organism evidence="6 7">
    <name type="scientific">Rhizoctonia solani</name>
    <dbReference type="NCBI Taxonomy" id="456999"/>
    <lineage>
        <taxon>Eukaryota</taxon>
        <taxon>Fungi</taxon>
        <taxon>Dikarya</taxon>
        <taxon>Basidiomycota</taxon>
        <taxon>Agaricomycotina</taxon>
        <taxon>Agaricomycetes</taxon>
        <taxon>Cantharellales</taxon>
        <taxon>Ceratobasidiaceae</taxon>
        <taxon>Rhizoctonia</taxon>
    </lineage>
</organism>
<evidence type="ECO:0000313" key="7">
    <source>
        <dbReference type="Proteomes" id="UP000602905"/>
    </source>
</evidence>
<evidence type="ECO:0000256" key="4">
    <source>
        <dbReference type="ARBA" id="ARBA00038054"/>
    </source>
</evidence>
<dbReference type="GO" id="GO:0010181">
    <property type="term" value="F:FMN binding"/>
    <property type="evidence" value="ECO:0007669"/>
    <property type="project" value="InterPro"/>
</dbReference>
<dbReference type="EMBL" id="JACYCD010000044">
    <property type="protein sequence ID" value="KAF8712140.1"/>
    <property type="molecule type" value="Genomic_DNA"/>
</dbReference>
<dbReference type="PANTHER" id="PTHR33798">
    <property type="entry name" value="FLAVOPROTEIN OXYGENASE"/>
    <property type="match status" value="1"/>
</dbReference>
<name>A0A8H7M056_9AGAM</name>
<dbReference type="Pfam" id="PF01613">
    <property type="entry name" value="Flavin_Reduct"/>
    <property type="match status" value="1"/>
</dbReference>
<reference evidence="6" key="1">
    <citation type="submission" date="2020-09" db="EMBL/GenBank/DDBJ databases">
        <title>Comparative genome analyses of four rice-infecting Rhizoctonia solani isolates reveal extensive enrichment of homogalacturonan modification genes.</title>
        <authorList>
            <person name="Lee D.-Y."/>
            <person name="Jeon J."/>
            <person name="Kim K.-T."/>
            <person name="Cheong K."/>
            <person name="Song H."/>
            <person name="Choi G."/>
            <person name="Ko J."/>
            <person name="Opiyo S.O."/>
            <person name="Zuo S."/>
            <person name="Madhav S."/>
            <person name="Lee Y.-H."/>
            <person name="Wang G.-L."/>
        </authorList>
    </citation>
    <scope>NUCLEOTIDE SEQUENCE</scope>
    <source>
        <strain evidence="6">AG1-IA WGL</strain>
    </source>
</reference>
<dbReference type="AlphaFoldDB" id="A0A8H7M056"/>
<comment type="caution">
    <text evidence="6">The sequence shown here is derived from an EMBL/GenBank/DDBJ whole genome shotgun (WGS) entry which is preliminary data.</text>
</comment>
<evidence type="ECO:0000256" key="2">
    <source>
        <dbReference type="ARBA" id="ARBA00022630"/>
    </source>
</evidence>
<proteinExistence type="inferred from homology"/>
<dbReference type="SUPFAM" id="SSF50475">
    <property type="entry name" value="FMN-binding split barrel"/>
    <property type="match status" value="1"/>
</dbReference>
<evidence type="ECO:0000259" key="5">
    <source>
        <dbReference type="SMART" id="SM00903"/>
    </source>
</evidence>
<dbReference type="InterPro" id="IPR002563">
    <property type="entry name" value="Flavin_Rdtase-like_dom"/>
</dbReference>
<sequence length="338" mass="37415">MISVAEKLIVFDRHFSVDDQQLLFSGFIPRSAFPHPRPKLSLAFSTSQVNRSNRKMATTRDAPRGDFNPEPAFQYTLPPNKDWKVGQPFNEDGPSALAAEWAKGYEGGWQTFETGKEKPADIYRLMISGIIPRPIAFVSSLSASGTPNLAPFSYFSMVCHNPPLVSVSFTHGPTRHKDSSINIRETKQFTVNIISEPWVEGANWCSTDAPYETEEWVGSGLTKAESVSISPRTFVKPARVKESAFSMECELFSLQDISPPGSDTVTGTLVLGHVKAIHVRKDVWVNDGKGIGMVDPVKLRAISRMGGTTYGRVGEGFEIPRPVWNNIKEDVAKIPKKE</sequence>
<feature type="domain" description="Flavin reductase like" evidence="5">
    <location>
        <begin position="128"/>
        <end position="293"/>
    </location>
</feature>
<evidence type="ECO:0000313" key="6">
    <source>
        <dbReference type="EMBL" id="KAF8712140.1"/>
    </source>
</evidence>
<dbReference type="OrthoDB" id="10250990at2759"/>